<dbReference type="Proteomes" id="UP000291469">
    <property type="component" value="Chromosome"/>
</dbReference>
<dbReference type="Gene3D" id="3.40.50.1000">
    <property type="entry name" value="HAD superfamily/HAD-like"/>
    <property type="match status" value="2"/>
</dbReference>
<dbReference type="GO" id="GO:0005737">
    <property type="term" value="C:cytoplasm"/>
    <property type="evidence" value="ECO:0007669"/>
    <property type="project" value="TreeGrafter"/>
</dbReference>
<keyword evidence="2" id="KW-1185">Reference proteome</keyword>
<gene>
    <name evidence="1" type="ORF">ER308_03075</name>
</gene>
<organism evidence="1 2">
    <name type="scientific">Egibacter rhizosphaerae</name>
    <dbReference type="NCBI Taxonomy" id="1670831"/>
    <lineage>
        <taxon>Bacteria</taxon>
        <taxon>Bacillati</taxon>
        <taxon>Actinomycetota</taxon>
        <taxon>Nitriliruptoria</taxon>
        <taxon>Egibacterales</taxon>
        <taxon>Egibacteraceae</taxon>
        <taxon>Egibacter</taxon>
    </lineage>
</organism>
<dbReference type="InterPro" id="IPR036412">
    <property type="entry name" value="HAD-like_sf"/>
</dbReference>
<dbReference type="InterPro" id="IPR006357">
    <property type="entry name" value="HAD-SF_hydro_IIA"/>
</dbReference>
<dbReference type="PANTHER" id="PTHR19288">
    <property type="entry name" value="4-NITROPHENYLPHOSPHATASE-RELATED"/>
    <property type="match status" value="1"/>
</dbReference>
<dbReference type="KEGG" id="erz:ER308_03075"/>
<dbReference type="PANTHER" id="PTHR19288:SF95">
    <property type="entry name" value="D-GLYCEROL 3-PHOSPHATE PHOSPHATASE"/>
    <property type="match status" value="1"/>
</dbReference>
<dbReference type="NCBIfam" id="TIGR01460">
    <property type="entry name" value="HAD-SF-IIA"/>
    <property type="match status" value="1"/>
</dbReference>
<dbReference type="GO" id="GO:0016791">
    <property type="term" value="F:phosphatase activity"/>
    <property type="evidence" value="ECO:0007669"/>
    <property type="project" value="TreeGrafter"/>
</dbReference>
<dbReference type="EMBL" id="CP036402">
    <property type="protein sequence ID" value="QBI18643.1"/>
    <property type="molecule type" value="Genomic_DNA"/>
</dbReference>
<name>A0A411YBL2_9ACTN</name>
<dbReference type="Pfam" id="PF13344">
    <property type="entry name" value="Hydrolase_6"/>
    <property type="match status" value="1"/>
</dbReference>
<dbReference type="SUPFAM" id="SSF56784">
    <property type="entry name" value="HAD-like"/>
    <property type="match status" value="1"/>
</dbReference>
<reference evidence="1 2" key="1">
    <citation type="submission" date="2019-01" db="EMBL/GenBank/DDBJ databases">
        <title>Egibacter rhizosphaerae EGI 80759T.</title>
        <authorList>
            <person name="Chen D.-D."/>
            <person name="Tian Y."/>
            <person name="Jiao J.-Y."/>
            <person name="Zhang X.-T."/>
            <person name="Zhang Y.-G."/>
            <person name="Zhang Y."/>
            <person name="Xiao M."/>
            <person name="Shu W.-S."/>
            <person name="Li W.-J."/>
        </authorList>
    </citation>
    <scope>NUCLEOTIDE SEQUENCE [LARGE SCALE GENOMIC DNA]</scope>
    <source>
        <strain evidence="1 2">EGI 80759</strain>
    </source>
</reference>
<protein>
    <submittedName>
        <fullName evidence="1">HAD-IIA family hydrolase</fullName>
    </submittedName>
</protein>
<sequence>MKASRTASPGASIAECYAGLVLDLDGVCYRAAEPIPGVAGALEAIRDRGVAVTFATNNASKTPAAVAHQLRDLGVPATGDDVVTSSVATAELVTPGQRCLVIGMDGLREPLRDRGAVLVDDHRTADVVAVGMDRGLTWSDLRRATLALRRGARFLGTNPDATFPEPEGQVPGNGATLAALTTASGRQPEIVGKPRPTLFEAARARLPDGPVMMVGDRLDTDVVGAAALGWDTALVLSGVTTADEASLADPPPTYVLDDVGGLLAPAPPEAPV</sequence>
<dbReference type="Pfam" id="PF13242">
    <property type="entry name" value="Hydrolase_like"/>
    <property type="match status" value="1"/>
</dbReference>
<keyword evidence="1" id="KW-0378">Hydrolase</keyword>
<dbReference type="OrthoDB" id="3400930at2"/>
<dbReference type="InterPro" id="IPR023214">
    <property type="entry name" value="HAD_sf"/>
</dbReference>
<evidence type="ECO:0000313" key="2">
    <source>
        <dbReference type="Proteomes" id="UP000291469"/>
    </source>
</evidence>
<dbReference type="AlphaFoldDB" id="A0A411YBL2"/>
<accession>A0A411YBL2</accession>
<evidence type="ECO:0000313" key="1">
    <source>
        <dbReference type="EMBL" id="QBI18643.1"/>
    </source>
</evidence>
<dbReference type="RefSeq" id="WP_131153641.1">
    <property type="nucleotide sequence ID" value="NZ_CP036402.1"/>
</dbReference>
<proteinExistence type="predicted"/>